<keyword evidence="1" id="KW-0732">Signal</keyword>
<dbReference type="PANTHER" id="PTHR33619:SF3">
    <property type="entry name" value="POLYSACCHARIDE EXPORT PROTEIN GFCE-RELATED"/>
    <property type="match status" value="1"/>
</dbReference>
<evidence type="ECO:0000313" key="4">
    <source>
        <dbReference type="Proteomes" id="UP000199580"/>
    </source>
</evidence>
<dbReference type="PROSITE" id="PS51257">
    <property type="entry name" value="PROKAR_LIPOPROTEIN"/>
    <property type="match status" value="1"/>
</dbReference>
<protein>
    <submittedName>
        <fullName evidence="3">Polysaccharide export outer membrane protein</fullName>
    </submittedName>
</protein>
<accession>A0A1G8V6X4</accession>
<dbReference type="Proteomes" id="UP000199580">
    <property type="component" value="Unassembled WGS sequence"/>
</dbReference>
<gene>
    <name evidence="3" type="ORF">SAMN04487935_1205</name>
</gene>
<dbReference type="STRING" id="1128970.SAMN04487935_1205"/>
<dbReference type="EMBL" id="FNEZ01000002">
    <property type="protein sequence ID" value="SDJ61617.1"/>
    <property type="molecule type" value="Genomic_DNA"/>
</dbReference>
<dbReference type="Pfam" id="PF02563">
    <property type="entry name" value="Poly_export"/>
    <property type="match status" value="1"/>
</dbReference>
<keyword evidence="4" id="KW-1185">Reference proteome</keyword>
<feature type="domain" description="Polysaccharide export protein N-terminal" evidence="2">
    <location>
        <begin position="59"/>
        <end position="153"/>
    </location>
</feature>
<dbReference type="Gene3D" id="3.30.1950.10">
    <property type="entry name" value="wza like domain"/>
    <property type="match status" value="1"/>
</dbReference>
<sequence length="275" mass="30640">MKNYLCSLNFSKKMNKSLLFLLAVASLLFASCVPLKDLTYLQKKDPSDTENVINPVNVKPYRLQTNDVLSIEIKANDPKLVSIFSVSGTGQSAKSEAGLYFDGFTVDDHGNIRMPVLGEINVLGFTLDEVRLDVEKRLLSEYFNKEADIFVNVKLAGLRYTINGEIGSPGSKVLYQEKVTIMEAIANSGDITITGDRKAVTIIRQFPQGTEMHDIDLTDVKVMQSPYYYVKPNDYIYVKALPQKTWGTGKTGIESLTTVITLLSLVTTTYLLLTR</sequence>
<reference evidence="3 4" key="1">
    <citation type="submission" date="2016-10" db="EMBL/GenBank/DDBJ databases">
        <authorList>
            <person name="de Groot N.N."/>
        </authorList>
    </citation>
    <scope>NUCLEOTIDE SEQUENCE [LARGE SCALE GENOMIC DNA]</scope>
    <source>
        <strain evidence="3 4">CGMCC 1.10076</strain>
    </source>
</reference>
<name>A0A1G8V6X4_9FLAO</name>
<dbReference type="InterPro" id="IPR049712">
    <property type="entry name" value="Poly_export"/>
</dbReference>
<dbReference type="InterPro" id="IPR003715">
    <property type="entry name" value="Poly_export_N"/>
</dbReference>
<organism evidence="3 4">
    <name type="scientific">Flavobacterium noncentrifugens</name>
    <dbReference type="NCBI Taxonomy" id="1128970"/>
    <lineage>
        <taxon>Bacteria</taxon>
        <taxon>Pseudomonadati</taxon>
        <taxon>Bacteroidota</taxon>
        <taxon>Flavobacteriia</taxon>
        <taxon>Flavobacteriales</taxon>
        <taxon>Flavobacteriaceae</taxon>
        <taxon>Flavobacterium</taxon>
    </lineage>
</organism>
<dbReference type="Gene3D" id="3.10.560.10">
    <property type="entry name" value="Outer membrane lipoprotein wza domain like"/>
    <property type="match status" value="1"/>
</dbReference>
<dbReference type="AlphaFoldDB" id="A0A1G8V6X4"/>
<evidence type="ECO:0000313" key="3">
    <source>
        <dbReference type="EMBL" id="SDJ61617.1"/>
    </source>
</evidence>
<proteinExistence type="predicted"/>
<dbReference type="PANTHER" id="PTHR33619">
    <property type="entry name" value="POLYSACCHARIDE EXPORT PROTEIN GFCE-RELATED"/>
    <property type="match status" value="1"/>
</dbReference>
<evidence type="ECO:0000256" key="1">
    <source>
        <dbReference type="ARBA" id="ARBA00022729"/>
    </source>
</evidence>
<evidence type="ECO:0000259" key="2">
    <source>
        <dbReference type="Pfam" id="PF02563"/>
    </source>
</evidence>
<dbReference type="GO" id="GO:0015159">
    <property type="term" value="F:polysaccharide transmembrane transporter activity"/>
    <property type="evidence" value="ECO:0007669"/>
    <property type="project" value="InterPro"/>
</dbReference>